<reference evidence="2" key="1">
    <citation type="submission" date="2021-12" db="EMBL/GenBank/DDBJ databases">
        <authorList>
            <person name="King R."/>
        </authorList>
    </citation>
    <scope>NUCLEOTIDE SEQUENCE</scope>
</reference>
<name>A0A9P0F9M0_BRAAE</name>
<sequence length="170" mass="19241">MGIKVDCVRQGHGSTNDGNTARGFFDDPSLSAEITGILLVNGQKIYPIVQLPIGELSEEAQESKNKGIKKFRDPFTTKVNLKRVNTDLFKRLIISSDAYLSSLAIRRKKMNLKSDIRPFILIHENDDGNYDENDEDNDDKNDEENDDENDDDENDDENVDESDDDEEVKG</sequence>
<protein>
    <submittedName>
        <fullName evidence="2">Uncharacterized protein</fullName>
    </submittedName>
</protein>
<evidence type="ECO:0000313" key="3">
    <source>
        <dbReference type="Proteomes" id="UP001154078"/>
    </source>
</evidence>
<feature type="compositionally biased region" description="Acidic residues" evidence="1">
    <location>
        <begin position="127"/>
        <end position="170"/>
    </location>
</feature>
<proteinExistence type="predicted"/>
<evidence type="ECO:0000256" key="1">
    <source>
        <dbReference type="SAM" id="MobiDB-lite"/>
    </source>
</evidence>
<gene>
    <name evidence="2" type="ORF">MELIAE_LOCUS1085</name>
</gene>
<organism evidence="2 3">
    <name type="scientific">Brassicogethes aeneus</name>
    <name type="common">Rape pollen beetle</name>
    <name type="synonym">Meligethes aeneus</name>
    <dbReference type="NCBI Taxonomy" id="1431903"/>
    <lineage>
        <taxon>Eukaryota</taxon>
        <taxon>Metazoa</taxon>
        <taxon>Ecdysozoa</taxon>
        <taxon>Arthropoda</taxon>
        <taxon>Hexapoda</taxon>
        <taxon>Insecta</taxon>
        <taxon>Pterygota</taxon>
        <taxon>Neoptera</taxon>
        <taxon>Endopterygota</taxon>
        <taxon>Coleoptera</taxon>
        <taxon>Polyphaga</taxon>
        <taxon>Cucujiformia</taxon>
        <taxon>Nitidulidae</taxon>
        <taxon>Meligethinae</taxon>
        <taxon>Brassicogethes</taxon>
    </lineage>
</organism>
<accession>A0A9P0F9M0</accession>
<keyword evidence="3" id="KW-1185">Reference proteome</keyword>
<feature type="region of interest" description="Disordered" evidence="1">
    <location>
        <begin position="125"/>
        <end position="170"/>
    </location>
</feature>
<dbReference type="AlphaFoldDB" id="A0A9P0F9M0"/>
<dbReference type="OrthoDB" id="6750366at2759"/>
<evidence type="ECO:0000313" key="2">
    <source>
        <dbReference type="EMBL" id="CAH0547032.1"/>
    </source>
</evidence>
<dbReference type="EMBL" id="OV121132">
    <property type="protein sequence ID" value="CAH0547032.1"/>
    <property type="molecule type" value="Genomic_DNA"/>
</dbReference>
<dbReference type="Proteomes" id="UP001154078">
    <property type="component" value="Chromosome 1"/>
</dbReference>